<proteinExistence type="predicted"/>
<dbReference type="AlphaFoldDB" id="A0A917U2P0"/>
<reference evidence="1" key="1">
    <citation type="journal article" date="2014" name="Int. J. Syst. Evol. Microbiol.">
        <title>Complete genome sequence of Corynebacterium casei LMG S-19264T (=DSM 44701T), isolated from a smear-ripened cheese.</title>
        <authorList>
            <consortium name="US DOE Joint Genome Institute (JGI-PGF)"/>
            <person name="Walter F."/>
            <person name="Albersmeier A."/>
            <person name="Kalinowski J."/>
            <person name="Ruckert C."/>
        </authorList>
    </citation>
    <scope>NUCLEOTIDE SEQUENCE</scope>
    <source>
        <strain evidence="1">JCM 19831</strain>
    </source>
</reference>
<sequence length="77" mass="8508">MTVAVFPGRDYAAAMQEFADRMRADTHIVVAHHKASGETRAEHARSHREAAEFAAVWARTLGPGWTVKPVPVRKAAR</sequence>
<comment type="caution">
    <text evidence="1">The sequence shown here is derived from an EMBL/GenBank/DDBJ whole genome shotgun (WGS) entry which is preliminary data.</text>
</comment>
<evidence type="ECO:0000313" key="1">
    <source>
        <dbReference type="EMBL" id="GGM53796.1"/>
    </source>
</evidence>
<dbReference type="RefSeq" id="WP_190253731.1">
    <property type="nucleotide sequence ID" value="NZ_BMPI01000035.1"/>
</dbReference>
<accession>A0A917U2P0</accession>
<dbReference type="EMBL" id="BMPI01000035">
    <property type="protein sequence ID" value="GGM53796.1"/>
    <property type="molecule type" value="Genomic_DNA"/>
</dbReference>
<gene>
    <name evidence="1" type="ORF">GCM10007977_064260</name>
</gene>
<dbReference type="Proteomes" id="UP000642070">
    <property type="component" value="Unassembled WGS sequence"/>
</dbReference>
<reference evidence="1" key="2">
    <citation type="submission" date="2020-09" db="EMBL/GenBank/DDBJ databases">
        <authorList>
            <person name="Sun Q."/>
            <person name="Ohkuma M."/>
        </authorList>
    </citation>
    <scope>NUCLEOTIDE SEQUENCE</scope>
    <source>
        <strain evidence="1">JCM 19831</strain>
    </source>
</reference>
<name>A0A917U2P0_9ACTN</name>
<keyword evidence="2" id="KW-1185">Reference proteome</keyword>
<evidence type="ECO:0000313" key="2">
    <source>
        <dbReference type="Proteomes" id="UP000642070"/>
    </source>
</evidence>
<protein>
    <submittedName>
        <fullName evidence="1">Uncharacterized protein</fullName>
    </submittedName>
</protein>
<organism evidence="1 2">
    <name type="scientific">Dactylosporangium sucinum</name>
    <dbReference type="NCBI Taxonomy" id="1424081"/>
    <lineage>
        <taxon>Bacteria</taxon>
        <taxon>Bacillati</taxon>
        <taxon>Actinomycetota</taxon>
        <taxon>Actinomycetes</taxon>
        <taxon>Micromonosporales</taxon>
        <taxon>Micromonosporaceae</taxon>
        <taxon>Dactylosporangium</taxon>
    </lineage>
</organism>